<dbReference type="Proteomes" id="UP000674318">
    <property type="component" value="Unassembled WGS sequence"/>
</dbReference>
<sequence>MDGLLEGGGDHHGHPPLDVTSRAFQSKRFIQRVLANVSYAVFEGKLVDEVGAAEEHTGEALKQLIRDHLGVFINSKDAMDTVYNTDMQLFTGEALEHITGSFENASISCESLVKPITATFLEMQKNRKSNDMLNKFFSVLGVPGAIYESCGVKVAQRRQIETAIVAEDDSASSSSSSADDEDKGIPEAGFADRDIRANGRGVYFQTPSRQATRRTARGDEADDDEEDGEGDGSDGDEDGTAADVSTAKALGTLEMHVDSTAATDMYVVDTGEEVYFWYDTPLVRLKDVRARRHHIDHVANYEAAVLHLRRAMLYLEETYSLVDGTTLAGDDREMPKATQTSSSPGEGHSPSVEQGGVPSAPTVGAEATRPSLSLTAVGRSVFANKFSMALLRASLFLCSQLAEELVYADPADTVLIEDTLSMMMDASIASVKLHHFCSVLQETLGKRDRHSQVLTKLRTQLSSVRTAAEPVSPKAGSTTATSAAGADPNFHVASPLGGAPGKNRFSVSPNRSMAESSRSGTVTSAGLPVTELRRGTTAYQHPVQFFISVVQRQQKHLFHSSAAGILREASGWLQKAQTEAARGLKERQPQQELRATALGAANTGEGTAEDHLGKGGAYGEYALLSSSFLGTGFGGDGGLIGNTNDSFLQDSTFTAMNARGGTGRRPSSVDSPATSAAGVAENSSGVARNGGGVTDGGCKTASIISDAYASKMLSTFNTPESPFPTSRELRVGSLDMDVVLVSSCLQIRMHSSSLLNQLFTRADVESAVMAQAGSLNTFALRLCAECVGTLEHVVGSYWGGIATTLHSGVFDFAPEVGSPLHVILDQLLESTAIQAAPAVGGATAAGGCSSGGDRLQRSPSTALTGMHSRSLSRVGEMDDNADPSGHDGAAVGVVQDNAMGSSSADQLPCIRFIPALPHAFRPTAADGAEAQATEEQPHSKRLRDISVQAVHRMISSTSTTLQALFVAFINRSVVDGFVNSLAQYQTSDLRLYSRSERIELHAAVLYEVILSQWERMMGLVNDAVLRLKIVIGESSSSVTITSETQIGEVEGLLQELELLRTMSLRCYLHGVGVLSKAYLMALPLLQRHTDTSLDARVRSRLSRESVSSNAVHKLLNVLSVVMDRCISFFTRDTEVYDSVDLFAVKSESLRNDADEVARASRRGGTGVRDAAARRLLLRRRLGDDSSGGKGHGNDSRVGHEGQGAAPPSLTSPGDGTDTFVDPISELIAQFHSRLVMESLQDHEELVLALLSHLLLAFGDMQQLKCHTAMTDVTLHPDERERCVVECMADTLCLATTLAPILVENLLTPCLFEVIARQLPTCATPADVTVMLQGKQQQYSQVYLSVVEEHCQLAMDAMMNAYLALAQQPITDLIRRQGFVQPLFDWQRVSPQTAAAVRPYIADAIACIARAHETLNVIRQPVLGSAATQRLVAHLVRTFLTSFTSDVNLLELSVGCSSSFLVHGLTLLEAEAITILHFVDAVVAHVTANPTTKELLPELVMARGSLGALTQTLDGFATSVCEAIVAVRNIEGGSTSSAFVALTFLSRDKRHERRDGMVQAAMHTLRYMLDAINTELEESSLSSAALLHLCSAADAGVNGDSAAGGGSRSAVAERIVQRIEQRKRGYELRRARAAAAAQGKSQLQDGERKQAAQQKGVQKKTTGDGDGAADGLDGSTSTGRRRQLLRLSPEAPHPLSTSPGRDGDGDAAGGGEHFSPRTPQESERESWKAAEVASDVFQLAQDQRQRHRVRRTKRVDAAKGDIADDGAVGTVGTTAESTKLASTPAALRDPLSVPAAGYAAGGNEDDANSVSNRVPRRTRQRVVSGGGGDGDVGGGGSTRQERRANRFRRTNAL</sequence>
<organism evidence="6 7">
    <name type="scientific">Porcisia hertigi</name>
    <dbReference type="NCBI Taxonomy" id="2761500"/>
    <lineage>
        <taxon>Eukaryota</taxon>
        <taxon>Discoba</taxon>
        <taxon>Euglenozoa</taxon>
        <taxon>Kinetoplastea</taxon>
        <taxon>Metakinetoplastina</taxon>
        <taxon>Trypanosomatida</taxon>
        <taxon>Trypanosomatidae</taxon>
        <taxon>Leishmaniinae</taxon>
        <taxon>Porcisia</taxon>
    </lineage>
</organism>
<dbReference type="GO" id="GO:0006893">
    <property type="term" value="P:Golgi to plasma membrane transport"/>
    <property type="evidence" value="ECO:0007669"/>
    <property type="project" value="InterPro"/>
</dbReference>
<keyword evidence="7" id="KW-1185">Reference proteome</keyword>
<dbReference type="GO" id="GO:0006887">
    <property type="term" value="P:exocytosis"/>
    <property type="evidence" value="ECO:0007669"/>
    <property type="project" value="UniProtKB-KW"/>
</dbReference>
<protein>
    <recommendedName>
        <fullName evidence="5">Exocyst complex component EXOC2/Sec5 N-terminal domain-containing protein</fullName>
    </recommendedName>
</protein>
<evidence type="ECO:0000313" key="7">
    <source>
        <dbReference type="Proteomes" id="UP000674318"/>
    </source>
</evidence>
<accession>A0A836IU07</accession>
<feature type="compositionally biased region" description="Gly residues" evidence="4">
    <location>
        <begin position="1823"/>
        <end position="1836"/>
    </location>
</feature>
<dbReference type="EMBL" id="JAFJZO010000014">
    <property type="protein sequence ID" value="KAG5509358.1"/>
    <property type="molecule type" value="Genomic_DNA"/>
</dbReference>
<feature type="region of interest" description="Disordered" evidence="4">
    <location>
        <begin position="165"/>
        <end position="241"/>
    </location>
</feature>
<feature type="compositionally biased region" description="Acidic residues" evidence="4">
    <location>
        <begin position="220"/>
        <end position="240"/>
    </location>
</feature>
<dbReference type="RefSeq" id="XP_067758510.1">
    <property type="nucleotide sequence ID" value="XM_067902617.1"/>
</dbReference>
<evidence type="ECO:0000256" key="3">
    <source>
        <dbReference type="ARBA" id="ARBA00022483"/>
    </source>
</evidence>
<comment type="similarity">
    <text evidence="1">Belongs to the SEC5 family.</text>
</comment>
<dbReference type="PANTHER" id="PTHR13043:SF1">
    <property type="entry name" value="EXOCYST COMPLEX COMPONENT 2"/>
    <property type="match status" value="1"/>
</dbReference>
<comment type="caution">
    <text evidence="6">The sequence shown here is derived from an EMBL/GenBank/DDBJ whole genome shotgun (WGS) entry which is preliminary data.</text>
</comment>
<dbReference type="GeneID" id="94292694"/>
<feature type="region of interest" description="Disordered" evidence="4">
    <location>
        <begin position="326"/>
        <end position="365"/>
    </location>
</feature>
<evidence type="ECO:0000313" key="6">
    <source>
        <dbReference type="EMBL" id="KAG5509358.1"/>
    </source>
</evidence>
<name>A0A836IU07_9TRYP</name>
<feature type="region of interest" description="Disordered" evidence="4">
    <location>
        <begin position="1795"/>
        <end position="1852"/>
    </location>
</feature>
<feature type="compositionally biased region" description="Low complexity" evidence="4">
    <location>
        <begin position="1650"/>
        <end position="1659"/>
    </location>
</feature>
<feature type="region of interest" description="Disordered" evidence="4">
    <location>
        <begin position="844"/>
        <end position="868"/>
    </location>
</feature>
<dbReference type="PANTHER" id="PTHR13043">
    <property type="entry name" value="EXOCYST COMPLEX COMPONENT SEC5"/>
    <property type="match status" value="1"/>
</dbReference>
<evidence type="ECO:0000259" key="5">
    <source>
        <dbReference type="Pfam" id="PF15469"/>
    </source>
</evidence>
<evidence type="ECO:0000256" key="2">
    <source>
        <dbReference type="ARBA" id="ARBA00022448"/>
    </source>
</evidence>
<reference evidence="6 7" key="1">
    <citation type="submission" date="2021-02" db="EMBL/GenBank/DDBJ databases">
        <title>Porcisia hertigi Genome sequencing and assembly.</title>
        <authorList>
            <person name="Almutairi H."/>
            <person name="Gatherer D."/>
        </authorList>
    </citation>
    <scope>NUCLEOTIDE SEQUENCE [LARGE SCALE GENOMIC DNA]</scope>
    <source>
        <strain evidence="6 7">C119</strain>
    </source>
</reference>
<feature type="region of interest" description="Disordered" evidence="4">
    <location>
        <begin position="465"/>
        <end position="523"/>
    </location>
</feature>
<feature type="compositionally biased region" description="Polar residues" evidence="4">
    <location>
        <begin position="857"/>
        <end position="868"/>
    </location>
</feature>
<keyword evidence="3" id="KW-0268">Exocytosis</keyword>
<feature type="region of interest" description="Disordered" evidence="4">
    <location>
        <begin position="1630"/>
        <end position="1728"/>
    </location>
</feature>
<feature type="compositionally biased region" description="Low complexity" evidence="4">
    <location>
        <begin position="475"/>
        <end position="486"/>
    </location>
</feature>
<dbReference type="InterPro" id="IPR029175">
    <property type="entry name" value="EXOC2/Sec5"/>
</dbReference>
<evidence type="ECO:0000256" key="4">
    <source>
        <dbReference type="SAM" id="MobiDB-lite"/>
    </source>
</evidence>
<gene>
    <name evidence="6" type="ORF">JKF63_06668</name>
</gene>
<dbReference type="GO" id="GO:0000145">
    <property type="term" value="C:exocyst"/>
    <property type="evidence" value="ECO:0007669"/>
    <property type="project" value="InterPro"/>
</dbReference>
<feature type="compositionally biased region" description="Polar residues" evidence="4">
    <location>
        <begin position="505"/>
        <end position="523"/>
    </location>
</feature>
<dbReference type="InterPro" id="IPR039481">
    <property type="entry name" value="EXOC2/Sec5_N_dom"/>
</dbReference>
<dbReference type="OrthoDB" id="273295at2759"/>
<feature type="region of interest" description="Disordered" evidence="4">
    <location>
        <begin position="657"/>
        <end position="691"/>
    </location>
</feature>
<proteinExistence type="inferred from homology"/>
<dbReference type="Pfam" id="PF15469">
    <property type="entry name" value="Sec5"/>
    <property type="match status" value="1"/>
</dbReference>
<feature type="region of interest" description="Disordered" evidence="4">
    <location>
        <begin position="1181"/>
        <end position="1216"/>
    </location>
</feature>
<evidence type="ECO:0000256" key="1">
    <source>
        <dbReference type="ARBA" id="ARBA00010578"/>
    </source>
</evidence>
<dbReference type="KEGG" id="phet:94292694"/>
<feature type="domain" description="Exocyst complex component EXOC2/Sec5 N-terminal" evidence="5">
    <location>
        <begin position="19"/>
        <end position="149"/>
    </location>
</feature>
<keyword evidence="2" id="KW-0813">Transport</keyword>